<proteinExistence type="predicted"/>
<dbReference type="AlphaFoldDB" id="A0A446BBJ1"/>
<gene>
    <name evidence="4" type="ORF">TT172_LOCUS2308</name>
</gene>
<dbReference type="InterPro" id="IPR012337">
    <property type="entry name" value="RNaseH-like_sf"/>
</dbReference>
<evidence type="ECO:0000313" key="5">
    <source>
        <dbReference type="Proteomes" id="UP000289323"/>
    </source>
</evidence>
<dbReference type="Gene3D" id="3.30.420.10">
    <property type="entry name" value="Ribonuclease H-like superfamily/Ribonuclease H"/>
    <property type="match status" value="1"/>
</dbReference>
<dbReference type="GO" id="GO:0003676">
    <property type="term" value="F:nucleic acid binding"/>
    <property type="evidence" value="ECO:0007669"/>
    <property type="project" value="InterPro"/>
</dbReference>
<dbReference type="PANTHER" id="PTHR12801">
    <property type="entry name" value="RNA EXONUCLEASE REXO1 / RECO3 FAMILY MEMBER-RELATED"/>
    <property type="match status" value="1"/>
</dbReference>
<dbReference type="PANTHER" id="PTHR12801:SF45">
    <property type="entry name" value="RNA EXONUCLEASE 4"/>
    <property type="match status" value="1"/>
</dbReference>
<dbReference type="Proteomes" id="UP000289323">
    <property type="component" value="Unassembled WGS sequence"/>
</dbReference>
<accession>A0A446BBJ1</accession>
<evidence type="ECO:0000256" key="2">
    <source>
        <dbReference type="ARBA" id="ARBA00022801"/>
    </source>
</evidence>
<evidence type="ECO:0000313" key="4">
    <source>
        <dbReference type="EMBL" id="SPQ19889.1"/>
    </source>
</evidence>
<dbReference type="EMBL" id="OUUZ01000001">
    <property type="protein sequence ID" value="SPQ19889.1"/>
    <property type="molecule type" value="Genomic_DNA"/>
</dbReference>
<keyword evidence="1" id="KW-0540">Nuclease</keyword>
<dbReference type="GO" id="GO:0000027">
    <property type="term" value="P:ribosomal large subunit assembly"/>
    <property type="evidence" value="ECO:0007669"/>
    <property type="project" value="TreeGrafter"/>
</dbReference>
<dbReference type="InterPro" id="IPR036397">
    <property type="entry name" value="RNaseH_sf"/>
</dbReference>
<dbReference type="GO" id="GO:0005634">
    <property type="term" value="C:nucleus"/>
    <property type="evidence" value="ECO:0007669"/>
    <property type="project" value="TreeGrafter"/>
</dbReference>
<evidence type="ECO:0000256" key="1">
    <source>
        <dbReference type="ARBA" id="ARBA00022722"/>
    </source>
</evidence>
<name>A0A446BBJ1_9PEZI</name>
<keyword evidence="3" id="KW-0269">Exonuclease</keyword>
<evidence type="ECO:0000256" key="3">
    <source>
        <dbReference type="ARBA" id="ARBA00022839"/>
    </source>
</evidence>
<reference evidence="4 5" key="1">
    <citation type="submission" date="2018-04" db="EMBL/GenBank/DDBJ databases">
        <authorList>
            <person name="Huttner S."/>
            <person name="Dainat J."/>
        </authorList>
    </citation>
    <scope>NUCLEOTIDE SEQUENCE [LARGE SCALE GENOMIC DNA]</scope>
</reference>
<protein>
    <submittedName>
        <fullName evidence="4">9bd9befe-3c2a-43f5-95fe-aa376f284070</fullName>
    </submittedName>
</protein>
<dbReference type="InterPro" id="IPR047021">
    <property type="entry name" value="REXO1/3/4-like"/>
</dbReference>
<organism evidence="4 5">
    <name type="scientific">Thermothielavioides terrestris</name>
    <dbReference type="NCBI Taxonomy" id="2587410"/>
    <lineage>
        <taxon>Eukaryota</taxon>
        <taxon>Fungi</taxon>
        <taxon>Dikarya</taxon>
        <taxon>Ascomycota</taxon>
        <taxon>Pezizomycotina</taxon>
        <taxon>Sordariomycetes</taxon>
        <taxon>Sordariomycetidae</taxon>
        <taxon>Sordariales</taxon>
        <taxon>Chaetomiaceae</taxon>
        <taxon>Thermothielavioides</taxon>
    </lineage>
</organism>
<dbReference type="GO" id="GO:0006364">
    <property type="term" value="P:rRNA processing"/>
    <property type="evidence" value="ECO:0007669"/>
    <property type="project" value="TreeGrafter"/>
</dbReference>
<sequence>MAGTGPSRAREEVIVLSAIDFFTGATLLHTLVCPARPVTDWRTAITGVTARAMAAAVARGEALAGREAAVAALWTVVDSETIVVGHAVWHDLRALGVSCARVVDSAVLTAEAAGVVAEGERADVYGDGWDDDDGDEVLRWEDVVDWDMWPKSPPDWSD</sequence>
<keyword evidence="2" id="KW-0378">Hydrolase</keyword>
<dbReference type="SUPFAM" id="SSF53098">
    <property type="entry name" value="Ribonuclease H-like"/>
    <property type="match status" value="1"/>
</dbReference>
<dbReference type="GO" id="GO:0004527">
    <property type="term" value="F:exonuclease activity"/>
    <property type="evidence" value="ECO:0007669"/>
    <property type="project" value="UniProtKB-KW"/>
</dbReference>